<protein>
    <submittedName>
        <fullName evidence="2">Serine/threonine-protein kinase Aurora-1</fullName>
    </submittedName>
</protein>
<dbReference type="Proteomes" id="UP001418222">
    <property type="component" value="Unassembled WGS sequence"/>
</dbReference>
<feature type="compositionally biased region" description="Polar residues" evidence="1">
    <location>
        <begin position="64"/>
        <end position="75"/>
    </location>
</feature>
<reference evidence="2 3" key="1">
    <citation type="journal article" date="2022" name="Nat. Plants">
        <title>Genomes of leafy and leafless Platanthera orchids illuminate the evolution of mycoheterotrophy.</title>
        <authorList>
            <person name="Li M.H."/>
            <person name="Liu K.W."/>
            <person name="Li Z."/>
            <person name="Lu H.C."/>
            <person name="Ye Q.L."/>
            <person name="Zhang D."/>
            <person name="Wang J.Y."/>
            <person name="Li Y.F."/>
            <person name="Zhong Z.M."/>
            <person name="Liu X."/>
            <person name="Yu X."/>
            <person name="Liu D.K."/>
            <person name="Tu X.D."/>
            <person name="Liu B."/>
            <person name="Hao Y."/>
            <person name="Liao X.Y."/>
            <person name="Jiang Y.T."/>
            <person name="Sun W.H."/>
            <person name="Chen J."/>
            <person name="Chen Y.Q."/>
            <person name="Ai Y."/>
            <person name="Zhai J.W."/>
            <person name="Wu S.S."/>
            <person name="Zhou Z."/>
            <person name="Hsiao Y.Y."/>
            <person name="Wu W.L."/>
            <person name="Chen Y.Y."/>
            <person name="Lin Y.F."/>
            <person name="Hsu J.L."/>
            <person name="Li C.Y."/>
            <person name="Wang Z.W."/>
            <person name="Zhao X."/>
            <person name="Zhong W.Y."/>
            <person name="Ma X.K."/>
            <person name="Ma L."/>
            <person name="Huang J."/>
            <person name="Chen G.Z."/>
            <person name="Huang M.Z."/>
            <person name="Huang L."/>
            <person name="Peng D.H."/>
            <person name="Luo Y.B."/>
            <person name="Zou S.Q."/>
            <person name="Chen S.P."/>
            <person name="Lan S."/>
            <person name="Tsai W.C."/>
            <person name="Van de Peer Y."/>
            <person name="Liu Z.J."/>
        </authorList>
    </citation>
    <scope>NUCLEOTIDE SEQUENCE [LARGE SCALE GENOMIC DNA]</scope>
    <source>
        <strain evidence="2">Lor287</strain>
    </source>
</reference>
<keyword evidence="3" id="KW-1185">Reference proteome</keyword>
<feature type="region of interest" description="Disordered" evidence="1">
    <location>
        <begin position="50"/>
        <end position="75"/>
    </location>
</feature>
<evidence type="ECO:0000313" key="2">
    <source>
        <dbReference type="EMBL" id="KAK8947040.1"/>
    </source>
</evidence>
<dbReference type="Gene3D" id="3.30.200.20">
    <property type="entry name" value="Phosphorylase Kinase, domain 1"/>
    <property type="match status" value="1"/>
</dbReference>
<dbReference type="AlphaFoldDB" id="A0AAP0G9V6"/>
<proteinExistence type="predicted"/>
<evidence type="ECO:0000256" key="1">
    <source>
        <dbReference type="SAM" id="MobiDB-lite"/>
    </source>
</evidence>
<comment type="caution">
    <text evidence="2">The sequence shown here is derived from an EMBL/GenBank/DDBJ whole genome shotgun (WGS) entry which is preliminary data.</text>
</comment>
<keyword evidence="2" id="KW-0418">Kinase</keyword>
<name>A0AAP0G9V6_9ASPA</name>
<keyword evidence="2" id="KW-0808">Transferase</keyword>
<dbReference type="SUPFAM" id="SSF56112">
    <property type="entry name" value="Protein kinase-like (PK-like)"/>
    <property type="match status" value="1"/>
</dbReference>
<dbReference type="GO" id="GO:0016301">
    <property type="term" value="F:kinase activity"/>
    <property type="evidence" value="ECO:0007669"/>
    <property type="project" value="UniProtKB-KW"/>
</dbReference>
<organism evidence="2 3">
    <name type="scientific">Platanthera zijinensis</name>
    <dbReference type="NCBI Taxonomy" id="2320716"/>
    <lineage>
        <taxon>Eukaryota</taxon>
        <taxon>Viridiplantae</taxon>
        <taxon>Streptophyta</taxon>
        <taxon>Embryophyta</taxon>
        <taxon>Tracheophyta</taxon>
        <taxon>Spermatophyta</taxon>
        <taxon>Magnoliopsida</taxon>
        <taxon>Liliopsida</taxon>
        <taxon>Asparagales</taxon>
        <taxon>Orchidaceae</taxon>
        <taxon>Orchidoideae</taxon>
        <taxon>Orchideae</taxon>
        <taxon>Orchidinae</taxon>
        <taxon>Platanthera</taxon>
    </lineage>
</organism>
<gene>
    <name evidence="2" type="primary">AUR1</name>
    <name evidence="2" type="ORF">KSP39_PZI007288</name>
</gene>
<evidence type="ECO:0000313" key="3">
    <source>
        <dbReference type="Proteomes" id="UP001418222"/>
    </source>
</evidence>
<accession>A0AAP0G9V6</accession>
<dbReference type="InterPro" id="IPR011009">
    <property type="entry name" value="Kinase-like_dom_sf"/>
</dbReference>
<sequence>MADEEWILADFEIGKVIGEGKFGKVYLAREKQAQNRRLVVTPSLLGRSSLQNANPAGRFDHNSSKIQSSRKQNGTLLKIRTHSPSCLYSGARLPHLQACQPPGLLLHAGLHDPLNDVVRKPLVYKTKPYHPSPLPPWLLGTERKEVKRRTK</sequence>
<dbReference type="EMBL" id="JBBWWQ010000005">
    <property type="protein sequence ID" value="KAK8947040.1"/>
    <property type="molecule type" value="Genomic_DNA"/>
</dbReference>